<dbReference type="PANTHER" id="PTHR46847">
    <property type="entry name" value="D-ALLOSE-BINDING PERIPLASMIC PROTEIN-RELATED"/>
    <property type="match status" value="1"/>
</dbReference>
<dbReference type="STRING" id="112903.SAMN04490178_11435"/>
<accession>A0A1H8W564</accession>
<protein>
    <submittedName>
        <fullName evidence="6">Monosaccharide ABC transporter substrate-binding protein, CUT2 family</fullName>
    </submittedName>
</protein>
<feature type="signal peptide" evidence="4">
    <location>
        <begin position="1"/>
        <end position="19"/>
    </location>
</feature>
<gene>
    <name evidence="6" type="ORF">SAMN04490178_11435</name>
</gene>
<dbReference type="InterPro" id="IPR028082">
    <property type="entry name" value="Peripla_BP_I"/>
</dbReference>
<name>A0A1H8W564_9FIRM</name>
<dbReference type="AlphaFoldDB" id="A0A1H8W564"/>
<feature type="domain" description="Periplasmic binding protein" evidence="5">
    <location>
        <begin position="66"/>
        <end position="298"/>
    </location>
</feature>
<dbReference type="SUPFAM" id="SSF53822">
    <property type="entry name" value="Periplasmic binding protein-like I"/>
    <property type="match status" value="1"/>
</dbReference>
<keyword evidence="7" id="KW-1185">Reference proteome</keyword>
<comment type="similarity">
    <text evidence="2">Belongs to the bacterial solute-binding protein 2 family.</text>
</comment>
<dbReference type="RefSeq" id="WP_177173579.1">
    <property type="nucleotide sequence ID" value="NZ_FODY01000014.1"/>
</dbReference>
<sequence length="320" mass="35042">MNRLWIIVLTVAMTALLTAGCSRQVAPALQGGDHTAGNAKFVVGYTNLDDTDVICTSRKNSLMRYAQQDAGMEIRFADAKGNINKQLDQIDEFIAQKVNAIVILAVDSNEIIPGVKKANAAGIPVIALGNQINGGEFTFIGVPNYDAGKIQGEFMRDRLPPKARILYVQGTNGLYHATERWKGFKEALLDKRPDIILLDSLSGNYDRAEGLKLVENWIRIFPQFDAVIAANDQMAMGAIEALKMSGRLQGVMISGVDGIDDALQAINRGEMSQTLLQDTEGQGKVCYELLQSIARGEKPPKEVMVPFKPVTRDNLAEYLK</sequence>
<evidence type="ECO:0000256" key="1">
    <source>
        <dbReference type="ARBA" id="ARBA00004196"/>
    </source>
</evidence>
<evidence type="ECO:0000259" key="5">
    <source>
        <dbReference type="Pfam" id="PF13407"/>
    </source>
</evidence>
<evidence type="ECO:0000256" key="2">
    <source>
        <dbReference type="ARBA" id="ARBA00007639"/>
    </source>
</evidence>
<evidence type="ECO:0000256" key="3">
    <source>
        <dbReference type="ARBA" id="ARBA00022729"/>
    </source>
</evidence>
<dbReference type="EMBL" id="FODY01000014">
    <property type="protein sequence ID" value="SEP22739.1"/>
    <property type="molecule type" value="Genomic_DNA"/>
</dbReference>
<dbReference type="CDD" id="cd01536">
    <property type="entry name" value="PBP1_ABC_sugar_binding-like"/>
    <property type="match status" value="1"/>
</dbReference>
<evidence type="ECO:0000313" key="7">
    <source>
        <dbReference type="Proteomes" id="UP000198847"/>
    </source>
</evidence>
<feature type="chain" id="PRO_5039362233" evidence="4">
    <location>
        <begin position="20"/>
        <end position="320"/>
    </location>
</feature>
<evidence type="ECO:0000313" key="6">
    <source>
        <dbReference type="EMBL" id="SEP22739.1"/>
    </source>
</evidence>
<dbReference type="GO" id="GO:0030246">
    <property type="term" value="F:carbohydrate binding"/>
    <property type="evidence" value="ECO:0007669"/>
    <property type="project" value="UniProtKB-ARBA"/>
</dbReference>
<evidence type="ECO:0000256" key="4">
    <source>
        <dbReference type="SAM" id="SignalP"/>
    </source>
</evidence>
<dbReference type="Proteomes" id="UP000198847">
    <property type="component" value="Unassembled WGS sequence"/>
</dbReference>
<dbReference type="PROSITE" id="PS51257">
    <property type="entry name" value="PROKAR_LIPOPROTEIN"/>
    <property type="match status" value="1"/>
</dbReference>
<dbReference type="PANTHER" id="PTHR46847:SF1">
    <property type="entry name" value="D-ALLOSE-BINDING PERIPLASMIC PROTEIN-RELATED"/>
    <property type="match status" value="1"/>
</dbReference>
<comment type="subcellular location">
    <subcellularLocation>
        <location evidence="1">Cell envelope</location>
    </subcellularLocation>
</comment>
<organism evidence="6 7">
    <name type="scientific">Propionispora vibrioides</name>
    <dbReference type="NCBI Taxonomy" id="112903"/>
    <lineage>
        <taxon>Bacteria</taxon>
        <taxon>Bacillati</taxon>
        <taxon>Bacillota</taxon>
        <taxon>Negativicutes</taxon>
        <taxon>Selenomonadales</taxon>
        <taxon>Sporomusaceae</taxon>
        <taxon>Propionispora</taxon>
    </lineage>
</organism>
<dbReference type="Pfam" id="PF13407">
    <property type="entry name" value="Peripla_BP_4"/>
    <property type="match status" value="1"/>
</dbReference>
<dbReference type="InterPro" id="IPR025997">
    <property type="entry name" value="SBP_2_dom"/>
</dbReference>
<proteinExistence type="inferred from homology"/>
<keyword evidence="3 4" id="KW-0732">Signal</keyword>
<reference evidence="6 7" key="1">
    <citation type="submission" date="2016-10" db="EMBL/GenBank/DDBJ databases">
        <authorList>
            <person name="de Groot N.N."/>
        </authorList>
    </citation>
    <scope>NUCLEOTIDE SEQUENCE [LARGE SCALE GENOMIC DNA]</scope>
    <source>
        <strain evidence="6 7">DSM 13305</strain>
    </source>
</reference>
<dbReference type="Gene3D" id="3.40.50.2300">
    <property type="match status" value="2"/>
</dbReference>
<dbReference type="GO" id="GO:0030313">
    <property type="term" value="C:cell envelope"/>
    <property type="evidence" value="ECO:0007669"/>
    <property type="project" value="UniProtKB-SubCell"/>
</dbReference>